<dbReference type="PRINTS" id="PR00344">
    <property type="entry name" value="BCTRLSENSOR"/>
</dbReference>
<dbReference type="Gene3D" id="3.30.450.20">
    <property type="entry name" value="PAS domain"/>
    <property type="match status" value="1"/>
</dbReference>
<dbReference type="RefSeq" id="WP_146453868.1">
    <property type="nucleotide sequence ID" value="NZ_SJPW01000001.1"/>
</dbReference>
<evidence type="ECO:0000313" key="15">
    <source>
        <dbReference type="Proteomes" id="UP000318288"/>
    </source>
</evidence>
<comment type="catalytic activity">
    <reaction evidence="1">
        <text>ATP + protein L-histidine = ADP + protein N-phospho-L-histidine.</text>
        <dbReference type="EC" id="2.7.13.3"/>
    </reaction>
</comment>
<reference evidence="14 15" key="1">
    <citation type="submission" date="2019-02" db="EMBL/GenBank/DDBJ databases">
        <title>Deep-cultivation of Planctomycetes and their phenomic and genomic characterization uncovers novel biology.</title>
        <authorList>
            <person name="Wiegand S."/>
            <person name="Jogler M."/>
            <person name="Boedeker C."/>
            <person name="Pinto D."/>
            <person name="Vollmers J."/>
            <person name="Rivas-Marin E."/>
            <person name="Kohn T."/>
            <person name="Peeters S.H."/>
            <person name="Heuer A."/>
            <person name="Rast P."/>
            <person name="Oberbeckmann S."/>
            <person name="Bunk B."/>
            <person name="Jeske O."/>
            <person name="Meyerdierks A."/>
            <person name="Storesund J.E."/>
            <person name="Kallscheuer N."/>
            <person name="Luecker S."/>
            <person name="Lage O.M."/>
            <person name="Pohl T."/>
            <person name="Merkel B.J."/>
            <person name="Hornburger P."/>
            <person name="Mueller R.-W."/>
            <person name="Bruemmer F."/>
            <person name="Labrenz M."/>
            <person name="Spormann A.M."/>
            <person name="Op Den Camp H."/>
            <person name="Overmann J."/>
            <person name="Amann R."/>
            <person name="Jetten M.S.M."/>
            <person name="Mascher T."/>
            <person name="Medema M.H."/>
            <person name="Devos D.P."/>
            <person name="Kaster A.-K."/>
            <person name="Ovreas L."/>
            <person name="Rohde M."/>
            <person name="Galperin M.Y."/>
            <person name="Jogler C."/>
        </authorList>
    </citation>
    <scope>NUCLEOTIDE SEQUENCE [LARGE SCALE GENOMIC DNA]</scope>
    <source>
        <strain evidence="14 15">Poly51</strain>
    </source>
</reference>
<dbReference type="GO" id="GO:0005524">
    <property type="term" value="F:ATP binding"/>
    <property type="evidence" value="ECO:0007669"/>
    <property type="project" value="UniProtKB-KW"/>
</dbReference>
<proteinExistence type="predicted"/>
<name>A0A5C6FFP2_9BACT</name>
<keyword evidence="9" id="KW-0067">ATP-binding</keyword>
<evidence type="ECO:0000256" key="4">
    <source>
        <dbReference type="ARBA" id="ARBA00022475"/>
    </source>
</evidence>
<sequence>MIVRSNVERARPGRLASPSRFDCVLAPSSPTPPYDDLTDSAPVSSSFLVAVPAVVGAAVGWASGSVGWTLFAAVTAMALGDRWSKNRAANQSIRIRNAVAAARENADDWQRRWTKLHQEAEQTASALQMMRDGVILLSHCGNILLINPSARRLLAVSRHESLDGRVLTEIVRIPDLARSIQSASAGEGTQKFMVEIGDEETLRPIKVRVDPIDGGPAMQFLVSLRDETETNRVDEMRREFVANISHELKTPLAAIKGYAETVELAIEDDPSAAKHFMSQIHIQCLRLERLIADMMKLARAQAGRSQLSISVIHLADVIDESLRSNRPVAEANGIRLHFDPSQSASVMSDREATLTIVNNLIGNAIRYTSSGGNVNVSIGDAGRFIALVVKDDGVGIPPGEQKRIFERFYRVETSRIARDDGTSALPEGTGIGLSIVKNLVHALRGEVRVSSRPGEGAQFEVLLPKCVEEKSPTHGSSRAKN</sequence>
<dbReference type="GO" id="GO:0016036">
    <property type="term" value="P:cellular response to phosphate starvation"/>
    <property type="evidence" value="ECO:0007669"/>
    <property type="project" value="TreeGrafter"/>
</dbReference>
<accession>A0A5C6FFP2</accession>
<dbReference type="PROSITE" id="PS50112">
    <property type="entry name" value="PAS"/>
    <property type="match status" value="1"/>
</dbReference>
<dbReference type="InterPro" id="IPR003594">
    <property type="entry name" value="HATPase_dom"/>
</dbReference>
<evidence type="ECO:0000256" key="10">
    <source>
        <dbReference type="ARBA" id="ARBA00023012"/>
    </source>
</evidence>
<dbReference type="CDD" id="cd00130">
    <property type="entry name" value="PAS"/>
    <property type="match status" value="1"/>
</dbReference>
<keyword evidence="4" id="KW-1003">Cell membrane</keyword>
<dbReference type="AlphaFoldDB" id="A0A5C6FFP2"/>
<keyword evidence="6 14" id="KW-0808">Transferase</keyword>
<dbReference type="GO" id="GO:0004721">
    <property type="term" value="F:phosphoprotein phosphatase activity"/>
    <property type="evidence" value="ECO:0007669"/>
    <property type="project" value="TreeGrafter"/>
</dbReference>
<dbReference type="SMART" id="SM00387">
    <property type="entry name" value="HATPase_c"/>
    <property type="match status" value="1"/>
</dbReference>
<dbReference type="InterPro" id="IPR004358">
    <property type="entry name" value="Sig_transdc_His_kin-like_C"/>
</dbReference>
<dbReference type="GO" id="GO:0005886">
    <property type="term" value="C:plasma membrane"/>
    <property type="evidence" value="ECO:0007669"/>
    <property type="project" value="UniProtKB-SubCell"/>
</dbReference>
<dbReference type="PANTHER" id="PTHR45453:SF1">
    <property type="entry name" value="PHOSPHATE REGULON SENSOR PROTEIN PHOR"/>
    <property type="match status" value="1"/>
</dbReference>
<dbReference type="SUPFAM" id="SSF47384">
    <property type="entry name" value="Homodimeric domain of signal transducing histidine kinase"/>
    <property type="match status" value="1"/>
</dbReference>
<dbReference type="EC" id="2.7.13.3" evidence="3"/>
<evidence type="ECO:0000256" key="3">
    <source>
        <dbReference type="ARBA" id="ARBA00012438"/>
    </source>
</evidence>
<dbReference type="Proteomes" id="UP000318288">
    <property type="component" value="Unassembled WGS sequence"/>
</dbReference>
<protein>
    <recommendedName>
        <fullName evidence="3">histidine kinase</fullName>
        <ecNumber evidence="3">2.7.13.3</ecNumber>
    </recommendedName>
</protein>
<feature type="domain" description="PAS" evidence="13">
    <location>
        <begin position="119"/>
        <end position="171"/>
    </location>
</feature>
<dbReference type="Gene3D" id="3.30.565.10">
    <property type="entry name" value="Histidine kinase-like ATPase, C-terminal domain"/>
    <property type="match status" value="1"/>
</dbReference>
<evidence type="ECO:0000256" key="6">
    <source>
        <dbReference type="ARBA" id="ARBA00022679"/>
    </source>
</evidence>
<keyword evidence="8" id="KW-0418">Kinase</keyword>
<organism evidence="14 15">
    <name type="scientific">Rubripirellula tenax</name>
    <dbReference type="NCBI Taxonomy" id="2528015"/>
    <lineage>
        <taxon>Bacteria</taxon>
        <taxon>Pseudomonadati</taxon>
        <taxon>Planctomycetota</taxon>
        <taxon>Planctomycetia</taxon>
        <taxon>Pirellulales</taxon>
        <taxon>Pirellulaceae</taxon>
        <taxon>Rubripirellula</taxon>
    </lineage>
</organism>
<evidence type="ECO:0000256" key="9">
    <source>
        <dbReference type="ARBA" id="ARBA00022840"/>
    </source>
</evidence>
<dbReference type="OrthoDB" id="9813151at2"/>
<dbReference type="InterPro" id="IPR000014">
    <property type="entry name" value="PAS"/>
</dbReference>
<keyword evidence="7" id="KW-0547">Nucleotide-binding</keyword>
<evidence type="ECO:0000256" key="11">
    <source>
        <dbReference type="ARBA" id="ARBA00023136"/>
    </source>
</evidence>
<dbReference type="CDD" id="cd00075">
    <property type="entry name" value="HATPase"/>
    <property type="match status" value="1"/>
</dbReference>
<keyword evidence="10" id="KW-0902">Two-component regulatory system</keyword>
<evidence type="ECO:0000256" key="8">
    <source>
        <dbReference type="ARBA" id="ARBA00022777"/>
    </source>
</evidence>
<comment type="subcellular location">
    <subcellularLocation>
        <location evidence="2">Cell membrane</location>
    </subcellularLocation>
</comment>
<keyword evidence="5" id="KW-0597">Phosphoprotein</keyword>
<evidence type="ECO:0000256" key="1">
    <source>
        <dbReference type="ARBA" id="ARBA00000085"/>
    </source>
</evidence>
<dbReference type="InterPro" id="IPR005467">
    <property type="entry name" value="His_kinase_dom"/>
</dbReference>
<evidence type="ECO:0000256" key="7">
    <source>
        <dbReference type="ARBA" id="ARBA00022741"/>
    </source>
</evidence>
<evidence type="ECO:0000313" key="14">
    <source>
        <dbReference type="EMBL" id="TWU60228.1"/>
    </source>
</evidence>
<keyword evidence="11" id="KW-0472">Membrane</keyword>
<dbReference type="InterPro" id="IPR050351">
    <property type="entry name" value="BphY/WalK/GraS-like"/>
</dbReference>
<dbReference type="PANTHER" id="PTHR45453">
    <property type="entry name" value="PHOSPHATE REGULON SENSOR PROTEIN PHOR"/>
    <property type="match status" value="1"/>
</dbReference>
<dbReference type="InterPro" id="IPR035965">
    <property type="entry name" value="PAS-like_dom_sf"/>
</dbReference>
<dbReference type="InterPro" id="IPR003661">
    <property type="entry name" value="HisK_dim/P_dom"/>
</dbReference>
<dbReference type="SMART" id="SM00091">
    <property type="entry name" value="PAS"/>
    <property type="match status" value="1"/>
</dbReference>
<comment type="caution">
    <text evidence="14">The sequence shown here is derived from an EMBL/GenBank/DDBJ whole genome shotgun (WGS) entry which is preliminary data.</text>
</comment>
<evidence type="ECO:0000259" key="13">
    <source>
        <dbReference type="PROSITE" id="PS50112"/>
    </source>
</evidence>
<dbReference type="EMBL" id="SJPW01000001">
    <property type="protein sequence ID" value="TWU60228.1"/>
    <property type="molecule type" value="Genomic_DNA"/>
</dbReference>
<dbReference type="FunFam" id="1.10.287.130:FF:000008">
    <property type="entry name" value="Two-component sensor histidine kinase"/>
    <property type="match status" value="1"/>
</dbReference>
<dbReference type="Gene3D" id="1.10.287.130">
    <property type="match status" value="1"/>
</dbReference>
<dbReference type="Pfam" id="PF00512">
    <property type="entry name" value="HisKA"/>
    <property type="match status" value="1"/>
</dbReference>
<keyword evidence="15" id="KW-1185">Reference proteome</keyword>
<dbReference type="InterPro" id="IPR036097">
    <property type="entry name" value="HisK_dim/P_sf"/>
</dbReference>
<gene>
    <name evidence="14" type="primary">phoR_1</name>
    <name evidence="14" type="ORF">Poly51_05030</name>
</gene>
<dbReference type="PROSITE" id="PS50109">
    <property type="entry name" value="HIS_KIN"/>
    <property type="match status" value="1"/>
</dbReference>
<feature type="domain" description="Histidine kinase" evidence="12">
    <location>
        <begin position="243"/>
        <end position="467"/>
    </location>
</feature>
<dbReference type="GO" id="GO:0000155">
    <property type="term" value="F:phosphorelay sensor kinase activity"/>
    <property type="evidence" value="ECO:0007669"/>
    <property type="project" value="InterPro"/>
</dbReference>
<dbReference type="CDD" id="cd00082">
    <property type="entry name" value="HisKA"/>
    <property type="match status" value="1"/>
</dbReference>
<dbReference type="FunFam" id="3.30.565.10:FF:000006">
    <property type="entry name" value="Sensor histidine kinase WalK"/>
    <property type="match status" value="1"/>
</dbReference>
<dbReference type="SUPFAM" id="SSF55874">
    <property type="entry name" value="ATPase domain of HSP90 chaperone/DNA topoisomerase II/histidine kinase"/>
    <property type="match status" value="1"/>
</dbReference>
<dbReference type="SUPFAM" id="SSF55785">
    <property type="entry name" value="PYP-like sensor domain (PAS domain)"/>
    <property type="match status" value="1"/>
</dbReference>
<dbReference type="InterPro" id="IPR036890">
    <property type="entry name" value="HATPase_C_sf"/>
</dbReference>
<dbReference type="Pfam" id="PF02518">
    <property type="entry name" value="HATPase_c"/>
    <property type="match status" value="1"/>
</dbReference>
<dbReference type="SMART" id="SM00388">
    <property type="entry name" value="HisKA"/>
    <property type="match status" value="1"/>
</dbReference>
<evidence type="ECO:0000256" key="5">
    <source>
        <dbReference type="ARBA" id="ARBA00022553"/>
    </source>
</evidence>
<evidence type="ECO:0000259" key="12">
    <source>
        <dbReference type="PROSITE" id="PS50109"/>
    </source>
</evidence>
<evidence type="ECO:0000256" key="2">
    <source>
        <dbReference type="ARBA" id="ARBA00004236"/>
    </source>
</evidence>